<keyword evidence="3" id="KW-1185">Reference proteome</keyword>
<evidence type="ECO:0000313" key="2">
    <source>
        <dbReference type="EMBL" id="KAL3497340.1"/>
    </source>
</evidence>
<organism evidence="2 3">
    <name type="scientific">Cinchona calisaya</name>
    <dbReference type="NCBI Taxonomy" id="153742"/>
    <lineage>
        <taxon>Eukaryota</taxon>
        <taxon>Viridiplantae</taxon>
        <taxon>Streptophyta</taxon>
        <taxon>Embryophyta</taxon>
        <taxon>Tracheophyta</taxon>
        <taxon>Spermatophyta</taxon>
        <taxon>Magnoliopsida</taxon>
        <taxon>eudicotyledons</taxon>
        <taxon>Gunneridae</taxon>
        <taxon>Pentapetalae</taxon>
        <taxon>asterids</taxon>
        <taxon>lamiids</taxon>
        <taxon>Gentianales</taxon>
        <taxon>Rubiaceae</taxon>
        <taxon>Cinchonoideae</taxon>
        <taxon>Cinchoneae</taxon>
        <taxon>Cinchona</taxon>
    </lineage>
</organism>
<dbReference type="PANTHER" id="PTHR47242:SF1">
    <property type="entry name" value="TRAF-LIKE FAMILY PROTEIN"/>
    <property type="match status" value="1"/>
</dbReference>
<sequence length="299" mass="34126">MIKTQKVMSSVFPAGECNLRISVYQSSVNGVEYLSMCLESKDIEKSKPGFNHMHRDTYGRFDADNKTGDNTSLGWNDYMKKRNFIRAESGYLVDDMAVFSMSFHVIKEHNTFSKNPRNIVGKNRIGNKKFDGHFGKFSWKIENFTRLKDLLKKEKITGLCIKSRKFQIGNRDCRHIVYPRETSVVQDFSHQDSESGNALLSSERVGKRSSFMWKVENFLSFKKIMKTQKIFSKFFQAGGDELGLVLTSENDQNALTTDPDELIDLENSEGTSGDEEDIFRNLLSRAGFHLTCGDSPSQP</sequence>
<name>A0ABD2XTZ9_9GENT</name>
<evidence type="ECO:0000313" key="3">
    <source>
        <dbReference type="Proteomes" id="UP001630127"/>
    </source>
</evidence>
<dbReference type="EMBL" id="JBJUIK010000017">
    <property type="protein sequence ID" value="KAL3497340.1"/>
    <property type="molecule type" value="Genomic_DNA"/>
</dbReference>
<protein>
    <recommendedName>
        <fullName evidence="1">MATH domain-containing protein</fullName>
    </recommendedName>
</protein>
<dbReference type="Gene3D" id="2.60.210.10">
    <property type="entry name" value="Apoptosis, Tumor Necrosis Factor Receptor Associated Protein 2, Chain A"/>
    <property type="match status" value="2"/>
</dbReference>
<accession>A0ABD2XTZ9</accession>
<gene>
    <name evidence="2" type="ORF">ACH5RR_040072</name>
</gene>
<dbReference type="SUPFAM" id="SSF49599">
    <property type="entry name" value="TRAF domain-like"/>
    <property type="match status" value="2"/>
</dbReference>
<proteinExistence type="predicted"/>
<dbReference type="InterPro" id="IPR008974">
    <property type="entry name" value="TRAF-like"/>
</dbReference>
<dbReference type="InterPro" id="IPR002083">
    <property type="entry name" value="MATH/TRAF_dom"/>
</dbReference>
<dbReference type="PANTHER" id="PTHR47242">
    <property type="entry name" value="TRAF-LIKE FAMILY PROTEIN"/>
    <property type="match status" value="1"/>
</dbReference>
<feature type="domain" description="MATH" evidence="1">
    <location>
        <begin position="1"/>
        <end position="103"/>
    </location>
</feature>
<comment type="caution">
    <text evidence="2">The sequence shown here is derived from an EMBL/GenBank/DDBJ whole genome shotgun (WGS) entry which is preliminary data.</text>
</comment>
<reference evidence="2 3" key="1">
    <citation type="submission" date="2024-11" db="EMBL/GenBank/DDBJ databases">
        <title>A near-complete genome assembly of Cinchona calisaya.</title>
        <authorList>
            <person name="Lian D.C."/>
            <person name="Zhao X.W."/>
            <person name="Wei L."/>
        </authorList>
    </citation>
    <scope>NUCLEOTIDE SEQUENCE [LARGE SCALE GENOMIC DNA]</scope>
    <source>
        <tissue evidence="2">Nenye</tissue>
    </source>
</reference>
<dbReference type="PROSITE" id="PS50144">
    <property type="entry name" value="MATH"/>
    <property type="match status" value="1"/>
</dbReference>
<dbReference type="AlphaFoldDB" id="A0ABD2XTZ9"/>
<evidence type="ECO:0000259" key="1">
    <source>
        <dbReference type="PROSITE" id="PS50144"/>
    </source>
</evidence>
<dbReference type="Proteomes" id="UP001630127">
    <property type="component" value="Unassembled WGS sequence"/>
</dbReference>